<dbReference type="Gene3D" id="2.30.30.40">
    <property type="entry name" value="SH3 Domains"/>
    <property type="match status" value="1"/>
</dbReference>
<comment type="caution">
    <text evidence="2">The sequence shown here is derived from an EMBL/GenBank/DDBJ whole genome shotgun (WGS) entry which is preliminary data.</text>
</comment>
<protein>
    <submittedName>
        <fullName evidence="2">SH3 domain-containing protein</fullName>
    </submittedName>
</protein>
<keyword evidence="1" id="KW-0732">Signal</keyword>
<evidence type="ECO:0000313" key="2">
    <source>
        <dbReference type="EMBL" id="MEI5984850.1"/>
    </source>
</evidence>
<feature type="chain" id="PRO_5045805836" evidence="1">
    <location>
        <begin position="23"/>
        <end position="294"/>
    </location>
</feature>
<dbReference type="RefSeq" id="WP_336557579.1">
    <property type="nucleotide sequence ID" value="NZ_JAYLLN010000016.1"/>
</dbReference>
<dbReference type="Proteomes" id="UP001363035">
    <property type="component" value="Unassembled WGS sequence"/>
</dbReference>
<evidence type="ECO:0000313" key="3">
    <source>
        <dbReference type="Proteomes" id="UP001363035"/>
    </source>
</evidence>
<proteinExistence type="predicted"/>
<keyword evidence="3" id="KW-1185">Reference proteome</keyword>
<feature type="signal peptide" evidence="1">
    <location>
        <begin position="1"/>
        <end position="22"/>
    </location>
</feature>
<reference evidence="2 3" key="1">
    <citation type="submission" date="2024-01" db="EMBL/GenBank/DDBJ databases">
        <title>Sphingobacterium tenebrionis sp. nov., a novel endophyte isolated from tenebrio molitor intestines.</title>
        <authorList>
            <person name="Zhang C."/>
        </authorList>
    </citation>
    <scope>NUCLEOTIDE SEQUENCE [LARGE SCALE GENOMIC DNA]</scope>
    <source>
        <strain evidence="2 3">PU5-4</strain>
    </source>
</reference>
<accession>A0ABU8I554</accession>
<evidence type="ECO:0000256" key="1">
    <source>
        <dbReference type="SAM" id="SignalP"/>
    </source>
</evidence>
<name>A0ABU8I554_9SPHI</name>
<gene>
    <name evidence="2" type="ORF">VJ786_08045</name>
</gene>
<dbReference type="EMBL" id="JAYLLN010000016">
    <property type="protein sequence ID" value="MEI5984850.1"/>
    <property type="molecule type" value="Genomic_DNA"/>
</dbReference>
<organism evidence="2 3">
    <name type="scientific">Sphingobacterium tenebrionis</name>
    <dbReference type="NCBI Taxonomy" id="3111775"/>
    <lineage>
        <taxon>Bacteria</taxon>
        <taxon>Pseudomonadati</taxon>
        <taxon>Bacteroidota</taxon>
        <taxon>Sphingobacteriia</taxon>
        <taxon>Sphingobacteriales</taxon>
        <taxon>Sphingobacteriaceae</taxon>
        <taxon>Sphingobacterium</taxon>
    </lineage>
</organism>
<sequence length="294" mass="33731">MNFRVFIFALSLAMMSISFSFAQAPAAYEVVEEFNFYQVHDQKETLVFANMAYIREEPSTKSKLLDSLALGTELKYIGADAINPTLIRGMKLPWYYIEYVLNGQKKRGYMWAGLLAVGSNVDKKTGNTFLHGIAWQNQEEDNNYYWTELKVLDKNKQLIDTESFAYLPSSQSFSYNEIADAQGLANSKNIIKVSFSGESCGIYTFDFYFSWDGKQLHSLPETSSVSDAGIFYYSEELVLPNTHNKGKQIIVKRIEQRESESDINDETVSEVIYKVEKSEEIYEWDGLKFLRSTI</sequence>